<comment type="caution">
    <text evidence="2">The sequence shown here is derived from an EMBL/GenBank/DDBJ whole genome shotgun (WGS) entry which is preliminary data.</text>
</comment>
<dbReference type="Proteomes" id="UP000607435">
    <property type="component" value="Unassembled WGS sequence"/>
</dbReference>
<organism evidence="2 3">
    <name type="scientific">Winogradskyella echinorum</name>
    <dbReference type="NCBI Taxonomy" id="538189"/>
    <lineage>
        <taxon>Bacteria</taxon>
        <taxon>Pseudomonadati</taxon>
        <taxon>Bacteroidota</taxon>
        <taxon>Flavobacteriia</taxon>
        <taxon>Flavobacteriales</taxon>
        <taxon>Flavobacteriaceae</taxon>
        <taxon>Winogradskyella</taxon>
    </lineage>
</organism>
<dbReference type="PANTHER" id="PTHR45947:SF3">
    <property type="entry name" value="SULFOQUINOVOSYL TRANSFERASE SQD2"/>
    <property type="match status" value="1"/>
</dbReference>
<reference evidence="2 3" key="1">
    <citation type="submission" date="2020-08" db="EMBL/GenBank/DDBJ databases">
        <title>Winogradskyella ouciana sp. nov., isolated from the hadal seawater of the Mariana Trench.</title>
        <authorList>
            <person name="He X."/>
        </authorList>
    </citation>
    <scope>NUCLEOTIDE SEQUENCE [LARGE SCALE GENOMIC DNA]</scope>
    <source>
        <strain evidence="2 3">KCTC 22026</strain>
    </source>
</reference>
<dbReference type="SUPFAM" id="SSF53756">
    <property type="entry name" value="UDP-Glycosyltransferase/glycogen phosphorylase"/>
    <property type="match status" value="1"/>
</dbReference>
<evidence type="ECO:0000313" key="2">
    <source>
        <dbReference type="EMBL" id="MBC3845169.1"/>
    </source>
</evidence>
<sequence>MKLAILAQSYLFDEFTSINGTLVQLHNLAQGFSKSEIDVHYICSTKDKTKPAYEFKDGIHFYWLQHKNGLLGWKQLMPLYKEKLNTVKPDAVYVRGRNTMQYVAGAYANKANIPYVWGTNGDDSAEQWKNLKRLKYSKLGIIKTLVLLPLKAYEDMYINKGMKLPTSIVNQSIQQKNAVKKLLNKEGIVLPSYFLPVVHQSEKKDMILWLATLSKQKQPDKFIDIINRSKLNQWYAVLGGGTNNQSYNNNIDNKLKGTKIKRLGIIEFKDSFKYYQEAKIYINTSLPDADGLPNAYLQSWLSGTIVLSLHHDPNKWMKKHNIGFCSYGDEEKLVSKLQELIASPETITQMSNNAKKFAEAEFSNDKIIQTYKKLFKGNA</sequence>
<dbReference type="CDD" id="cd03801">
    <property type="entry name" value="GT4_PimA-like"/>
    <property type="match status" value="1"/>
</dbReference>
<dbReference type="EMBL" id="JACOME010000001">
    <property type="protein sequence ID" value="MBC3845169.1"/>
    <property type="molecule type" value="Genomic_DNA"/>
</dbReference>
<dbReference type="PANTHER" id="PTHR45947">
    <property type="entry name" value="SULFOQUINOVOSYL TRANSFERASE SQD2"/>
    <property type="match status" value="1"/>
</dbReference>
<feature type="domain" description="Glycosyl transferase family 1" evidence="1">
    <location>
        <begin position="201"/>
        <end position="356"/>
    </location>
</feature>
<dbReference type="InterPro" id="IPR050194">
    <property type="entry name" value="Glycosyltransferase_grp1"/>
</dbReference>
<dbReference type="Pfam" id="PF00534">
    <property type="entry name" value="Glycos_transf_1"/>
    <property type="match status" value="1"/>
</dbReference>
<accession>A0ABR6XXC4</accession>
<dbReference type="InterPro" id="IPR001296">
    <property type="entry name" value="Glyco_trans_1"/>
</dbReference>
<dbReference type="Gene3D" id="3.40.50.2000">
    <property type="entry name" value="Glycogen Phosphorylase B"/>
    <property type="match status" value="2"/>
</dbReference>
<proteinExistence type="predicted"/>
<evidence type="ECO:0000313" key="3">
    <source>
        <dbReference type="Proteomes" id="UP000607435"/>
    </source>
</evidence>
<keyword evidence="3" id="KW-1185">Reference proteome</keyword>
<gene>
    <name evidence="2" type="ORF">H6H04_02145</name>
</gene>
<dbReference type="RefSeq" id="WP_186844295.1">
    <property type="nucleotide sequence ID" value="NZ_JACOME010000001.1"/>
</dbReference>
<name>A0ABR6XXC4_9FLAO</name>
<evidence type="ECO:0000259" key="1">
    <source>
        <dbReference type="Pfam" id="PF00534"/>
    </source>
</evidence>
<protein>
    <submittedName>
        <fullName evidence="2">Glycosyltransferase family 4 protein</fullName>
    </submittedName>
</protein>